<protein>
    <submittedName>
        <fullName evidence="7">Oxidoreductase</fullName>
    </submittedName>
</protein>
<evidence type="ECO:0000259" key="6">
    <source>
        <dbReference type="PROSITE" id="PS51349"/>
    </source>
</evidence>
<dbReference type="EMBL" id="WHUW01000045">
    <property type="protein sequence ID" value="KAF8431917.1"/>
    <property type="molecule type" value="Genomic_DNA"/>
</dbReference>
<evidence type="ECO:0000313" key="7">
    <source>
        <dbReference type="EMBL" id="KAF8431917.1"/>
    </source>
</evidence>
<evidence type="ECO:0000256" key="4">
    <source>
        <dbReference type="PIRSR" id="PIRSR000138-1"/>
    </source>
</evidence>
<dbReference type="PROSITE" id="PS51349">
    <property type="entry name" value="FMN_HYDROXY_ACID_DH_2"/>
    <property type="match status" value="1"/>
</dbReference>
<dbReference type="GO" id="GO:0016491">
    <property type="term" value="F:oxidoreductase activity"/>
    <property type="evidence" value="ECO:0007669"/>
    <property type="project" value="UniProtKB-KW"/>
</dbReference>
<feature type="active site" description="Proton acceptor" evidence="4">
    <location>
        <position position="313"/>
    </location>
</feature>
<dbReference type="PANTHER" id="PTHR10578">
    <property type="entry name" value="S -2-HYDROXY-ACID OXIDASE-RELATED"/>
    <property type="match status" value="1"/>
</dbReference>
<dbReference type="PROSITE" id="PS00557">
    <property type="entry name" value="FMN_HYDROXY_ACID_DH_1"/>
    <property type="match status" value="1"/>
</dbReference>
<proteinExistence type="inferred from homology"/>
<dbReference type="PANTHER" id="PTHR10578:SF143">
    <property type="entry name" value="FMN-DEPENDENT ALPHA-HYDROXY ACID DEHYDROGENASE PB1A11.03"/>
    <property type="match status" value="1"/>
</dbReference>
<comment type="caution">
    <text evidence="7">The sequence shown here is derived from an EMBL/GenBank/DDBJ whole genome shotgun (WGS) entry which is preliminary data.</text>
</comment>
<feature type="binding site" evidence="5">
    <location>
        <begin position="351"/>
        <end position="355"/>
    </location>
    <ligand>
        <name>FMN</name>
        <dbReference type="ChEBI" id="CHEBI:58210"/>
    </ligand>
</feature>
<dbReference type="GO" id="GO:0010181">
    <property type="term" value="F:FMN binding"/>
    <property type="evidence" value="ECO:0007669"/>
    <property type="project" value="InterPro"/>
</dbReference>
<feature type="binding site" evidence="5">
    <location>
        <position position="313"/>
    </location>
    <ligand>
        <name>glyoxylate</name>
        <dbReference type="ChEBI" id="CHEBI:36655"/>
    </ligand>
</feature>
<dbReference type="InterPro" id="IPR000262">
    <property type="entry name" value="FMN-dep_DH"/>
</dbReference>
<feature type="binding site" evidence="5">
    <location>
        <position position="191"/>
    </location>
    <ligand>
        <name>glyoxylate</name>
        <dbReference type="ChEBI" id="CHEBI:36655"/>
    </ligand>
</feature>
<organism evidence="7 8">
    <name type="scientific">Boletus edulis BED1</name>
    <dbReference type="NCBI Taxonomy" id="1328754"/>
    <lineage>
        <taxon>Eukaryota</taxon>
        <taxon>Fungi</taxon>
        <taxon>Dikarya</taxon>
        <taxon>Basidiomycota</taxon>
        <taxon>Agaricomycotina</taxon>
        <taxon>Agaricomycetes</taxon>
        <taxon>Agaricomycetidae</taxon>
        <taxon>Boletales</taxon>
        <taxon>Boletineae</taxon>
        <taxon>Boletaceae</taxon>
        <taxon>Boletoideae</taxon>
        <taxon>Boletus</taxon>
    </lineage>
</organism>
<name>A0AAD4BJH6_BOLED</name>
<reference evidence="7" key="2">
    <citation type="journal article" date="2020" name="Nat. Commun.">
        <title>Large-scale genome sequencing of mycorrhizal fungi provides insights into the early evolution of symbiotic traits.</title>
        <authorList>
            <person name="Miyauchi S."/>
            <person name="Kiss E."/>
            <person name="Kuo A."/>
            <person name="Drula E."/>
            <person name="Kohler A."/>
            <person name="Sanchez-Garcia M."/>
            <person name="Morin E."/>
            <person name="Andreopoulos B."/>
            <person name="Barry K.W."/>
            <person name="Bonito G."/>
            <person name="Buee M."/>
            <person name="Carver A."/>
            <person name="Chen C."/>
            <person name="Cichocki N."/>
            <person name="Clum A."/>
            <person name="Culley D."/>
            <person name="Crous P.W."/>
            <person name="Fauchery L."/>
            <person name="Girlanda M."/>
            <person name="Hayes R.D."/>
            <person name="Keri Z."/>
            <person name="LaButti K."/>
            <person name="Lipzen A."/>
            <person name="Lombard V."/>
            <person name="Magnuson J."/>
            <person name="Maillard F."/>
            <person name="Murat C."/>
            <person name="Nolan M."/>
            <person name="Ohm R.A."/>
            <person name="Pangilinan J."/>
            <person name="Pereira M.F."/>
            <person name="Perotto S."/>
            <person name="Peter M."/>
            <person name="Pfister S."/>
            <person name="Riley R."/>
            <person name="Sitrit Y."/>
            <person name="Stielow J.B."/>
            <person name="Szollosi G."/>
            <person name="Zifcakova L."/>
            <person name="Stursova M."/>
            <person name="Spatafora J.W."/>
            <person name="Tedersoo L."/>
            <person name="Vaario L.M."/>
            <person name="Yamada A."/>
            <person name="Yan M."/>
            <person name="Wang P."/>
            <person name="Xu J."/>
            <person name="Bruns T."/>
            <person name="Baldrian P."/>
            <person name="Vilgalys R."/>
            <person name="Dunand C."/>
            <person name="Henrissat B."/>
            <person name="Grigoriev I.V."/>
            <person name="Hibbett D."/>
            <person name="Nagy L.G."/>
            <person name="Martin F.M."/>
        </authorList>
    </citation>
    <scope>NUCLEOTIDE SEQUENCE</scope>
    <source>
        <strain evidence="7">BED1</strain>
    </source>
</reference>
<feature type="domain" description="FMN hydroxy acid dehydrogenase" evidence="6">
    <location>
        <begin position="28"/>
        <end position="425"/>
    </location>
</feature>
<dbReference type="InterPro" id="IPR013785">
    <property type="entry name" value="Aldolase_TIM"/>
</dbReference>
<dbReference type="InterPro" id="IPR012133">
    <property type="entry name" value="Alpha-hydoxy_acid_DH_FMN"/>
</dbReference>
<reference evidence="7" key="1">
    <citation type="submission" date="2019-10" db="EMBL/GenBank/DDBJ databases">
        <authorList>
            <consortium name="DOE Joint Genome Institute"/>
            <person name="Kuo A."/>
            <person name="Miyauchi S."/>
            <person name="Kiss E."/>
            <person name="Drula E."/>
            <person name="Kohler A."/>
            <person name="Sanchez-Garcia M."/>
            <person name="Andreopoulos B."/>
            <person name="Barry K.W."/>
            <person name="Bonito G."/>
            <person name="Buee M."/>
            <person name="Carver A."/>
            <person name="Chen C."/>
            <person name="Cichocki N."/>
            <person name="Clum A."/>
            <person name="Culley D."/>
            <person name="Crous P.W."/>
            <person name="Fauchery L."/>
            <person name="Girlanda M."/>
            <person name="Hayes R."/>
            <person name="Keri Z."/>
            <person name="LaButti K."/>
            <person name="Lipzen A."/>
            <person name="Lombard V."/>
            <person name="Magnuson J."/>
            <person name="Maillard F."/>
            <person name="Morin E."/>
            <person name="Murat C."/>
            <person name="Nolan M."/>
            <person name="Ohm R."/>
            <person name="Pangilinan J."/>
            <person name="Pereira M."/>
            <person name="Perotto S."/>
            <person name="Peter M."/>
            <person name="Riley R."/>
            <person name="Sitrit Y."/>
            <person name="Stielow B."/>
            <person name="Szollosi G."/>
            <person name="Zifcakova L."/>
            <person name="Stursova M."/>
            <person name="Spatafora J.W."/>
            <person name="Tedersoo L."/>
            <person name="Vaario L.-M."/>
            <person name="Yamada A."/>
            <person name="Yan M."/>
            <person name="Wang P."/>
            <person name="Xu J."/>
            <person name="Bruns T."/>
            <person name="Baldrian P."/>
            <person name="Vilgalys R."/>
            <person name="Henrissat B."/>
            <person name="Grigoriev I.V."/>
            <person name="Hibbett D."/>
            <person name="Nagy L.G."/>
            <person name="Martin F.M."/>
        </authorList>
    </citation>
    <scope>NUCLEOTIDE SEQUENCE</scope>
    <source>
        <strain evidence="7">BED1</strain>
    </source>
</reference>
<comment type="similarity">
    <text evidence="3">Belongs to the FMN-dependent alpha-hydroxy acid dehydrogenase family.</text>
</comment>
<evidence type="ECO:0000256" key="3">
    <source>
        <dbReference type="ARBA" id="ARBA00024042"/>
    </source>
</evidence>
<feature type="binding site" evidence="5">
    <location>
        <position position="54"/>
    </location>
    <ligand>
        <name>glyoxylate</name>
        <dbReference type="ChEBI" id="CHEBI:36655"/>
    </ligand>
</feature>
<dbReference type="Gene3D" id="3.20.20.70">
    <property type="entry name" value="Aldolase class I"/>
    <property type="match status" value="1"/>
</dbReference>
<evidence type="ECO:0000256" key="5">
    <source>
        <dbReference type="PIRSR" id="PIRSR000138-2"/>
    </source>
</evidence>
<feature type="binding site" evidence="5">
    <location>
        <position position="289"/>
    </location>
    <ligand>
        <name>FMN</name>
        <dbReference type="ChEBI" id="CHEBI:58210"/>
    </ligand>
</feature>
<feature type="binding site" evidence="5">
    <location>
        <position position="311"/>
    </location>
    <ligand>
        <name>FMN</name>
        <dbReference type="ChEBI" id="CHEBI:58210"/>
    </ligand>
</feature>
<comment type="cofactor">
    <cofactor evidence="1">
        <name>FMN</name>
        <dbReference type="ChEBI" id="CHEBI:58210"/>
    </cofactor>
</comment>
<evidence type="ECO:0000256" key="1">
    <source>
        <dbReference type="ARBA" id="ARBA00001917"/>
    </source>
</evidence>
<keyword evidence="5" id="KW-0288">FMN</keyword>
<dbReference type="SUPFAM" id="SSF51395">
    <property type="entry name" value="FMN-linked oxidoreductases"/>
    <property type="match status" value="1"/>
</dbReference>
<sequence>MSVNTVAPPHSQWLAWLFGIYASGTPPVLGTLDIQEIEDKAREVLQGSPSAFSYVLKGAGTSSTCDENRRALDRWKLVPRMLNDVGERHLETTIFGVTHPAPVFIAPIGAQGLMHNDGELGTARAAAKVGVPLIVSSAASRSMEEIAQAQGPNGHRWTHSVELTQSLLRRAKANGYTALVVTVDCMMIGWRPHDHGLPYSPAGHGFGVQQGTSDPTLMARFGLEARHERPPFPFIQEDIQKRAAAGDPDAQQAMFLGGKWIGEIASGIFRSWDELQFIKDNWDGPIVLKGILAREDAEKAIDLGIDGIVVSNHGGRQVDGSIGALDALDMMMQSPKVREAQRAGKLTVLFDSGIRTGSDILKALALGAQAVLLGRPFMYGLAIAGEAGVEQVLMQTIADLHLTMGLCGFRDVTDVVGAREKLMVKIN</sequence>
<feature type="binding site" evidence="5">
    <location>
        <position position="136"/>
    </location>
    <ligand>
        <name>FMN</name>
        <dbReference type="ChEBI" id="CHEBI:58210"/>
    </ligand>
</feature>
<feature type="binding site" evidence="5">
    <location>
        <position position="316"/>
    </location>
    <ligand>
        <name>glyoxylate</name>
        <dbReference type="ChEBI" id="CHEBI:36655"/>
    </ligand>
</feature>
<feature type="binding site" evidence="5">
    <location>
        <position position="182"/>
    </location>
    <ligand>
        <name>FMN</name>
        <dbReference type="ChEBI" id="CHEBI:58210"/>
    </ligand>
</feature>
<dbReference type="Pfam" id="PF01070">
    <property type="entry name" value="FMN_dh"/>
    <property type="match status" value="1"/>
</dbReference>
<dbReference type="Proteomes" id="UP001194468">
    <property type="component" value="Unassembled WGS sequence"/>
</dbReference>
<feature type="binding site" evidence="5">
    <location>
        <begin position="107"/>
        <end position="109"/>
    </location>
    <ligand>
        <name>FMN</name>
        <dbReference type="ChEBI" id="CHEBI:58210"/>
    </ligand>
</feature>
<accession>A0AAD4BJH6</accession>
<feature type="binding site" evidence="5">
    <location>
        <begin position="374"/>
        <end position="375"/>
    </location>
    <ligand>
        <name>FMN</name>
        <dbReference type="ChEBI" id="CHEBI:58210"/>
    </ligand>
</feature>
<evidence type="ECO:0000256" key="2">
    <source>
        <dbReference type="ARBA" id="ARBA00023002"/>
    </source>
</evidence>
<keyword evidence="5" id="KW-0285">Flavoprotein</keyword>
<evidence type="ECO:0000313" key="8">
    <source>
        <dbReference type="Proteomes" id="UP001194468"/>
    </source>
</evidence>
<dbReference type="InterPro" id="IPR008259">
    <property type="entry name" value="FMN_hydac_DH_AS"/>
</dbReference>
<dbReference type="PIRSF" id="PIRSF000138">
    <property type="entry name" value="Al-hdrx_acd_dh"/>
    <property type="match status" value="1"/>
</dbReference>
<keyword evidence="2" id="KW-0560">Oxidoreductase</keyword>
<dbReference type="InterPro" id="IPR037396">
    <property type="entry name" value="FMN_HAD"/>
</dbReference>
<dbReference type="AlphaFoldDB" id="A0AAD4BJH6"/>
<gene>
    <name evidence="7" type="ORF">L210DRAFT_3507670</name>
</gene>
<keyword evidence="8" id="KW-1185">Reference proteome</keyword>